<dbReference type="GO" id="GO:0016604">
    <property type="term" value="C:nuclear body"/>
    <property type="evidence" value="ECO:0000318"/>
    <property type="project" value="GO_Central"/>
</dbReference>
<feature type="compositionally biased region" description="Basic and acidic residues" evidence="8">
    <location>
        <begin position="149"/>
        <end position="166"/>
    </location>
</feature>
<keyword evidence="4" id="KW-0433">Leucine-rich repeat</keyword>
<dbReference type="CDD" id="cd14342">
    <property type="entry name" value="UBA_TAP-C"/>
    <property type="match status" value="6"/>
</dbReference>
<dbReference type="GO" id="GO:0051028">
    <property type="term" value="P:mRNA transport"/>
    <property type="evidence" value="ECO:0007669"/>
    <property type="project" value="UniProtKB-KW"/>
</dbReference>
<reference evidence="10 11" key="1">
    <citation type="journal article" date="2011" name="Science">
        <title>The ecoresponsive genome of Daphnia pulex.</title>
        <authorList>
            <person name="Colbourne J.K."/>
            <person name="Pfrender M.E."/>
            <person name="Gilbert D."/>
            <person name="Thomas W.K."/>
            <person name="Tucker A."/>
            <person name="Oakley T.H."/>
            <person name="Tokishita S."/>
            <person name="Aerts A."/>
            <person name="Arnold G.J."/>
            <person name="Basu M.K."/>
            <person name="Bauer D.J."/>
            <person name="Caceres C.E."/>
            <person name="Carmel L."/>
            <person name="Casola C."/>
            <person name="Choi J.H."/>
            <person name="Detter J.C."/>
            <person name="Dong Q."/>
            <person name="Dusheyko S."/>
            <person name="Eads B.D."/>
            <person name="Frohlich T."/>
            <person name="Geiler-Samerotte K.A."/>
            <person name="Gerlach D."/>
            <person name="Hatcher P."/>
            <person name="Jogdeo S."/>
            <person name="Krijgsveld J."/>
            <person name="Kriventseva E.V."/>
            <person name="Kultz D."/>
            <person name="Laforsch C."/>
            <person name="Lindquist E."/>
            <person name="Lopez J."/>
            <person name="Manak J.R."/>
            <person name="Muller J."/>
            <person name="Pangilinan J."/>
            <person name="Patwardhan R.P."/>
            <person name="Pitluck S."/>
            <person name="Pritham E.J."/>
            <person name="Rechtsteiner A."/>
            <person name="Rho M."/>
            <person name="Rogozin I.B."/>
            <person name="Sakarya O."/>
            <person name="Salamov A."/>
            <person name="Schaack S."/>
            <person name="Shapiro H."/>
            <person name="Shiga Y."/>
            <person name="Skalitzky C."/>
            <person name="Smith Z."/>
            <person name="Souvorov A."/>
            <person name="Sung W."/>
            <person name="Tang Z."/>
            <person name="Tsuchiya D."/>
            <person name="Tu H."/>
            <person name="Vos H."/>
            <person name="Wang M."/>
            <person name="Wolf Y.I."/>
            <person name="Yamagata H."/>
            <person name="Yamada T."/>
            <person name="Ye Y."/>
            <person name="Shaw J.R."/>
            <person name="Andrews J."/>
            <person name="Crease T.J."/>
            <person name="Tang H."/>
            <person name="Lucas S.M."/>
            <person name="Robertson H.M."/>
            <person name="Bork P."/>
            <person name="Koonin E.V."/>
            <person name="Zdobnov E.M."/>
            <person name="Grigoriev I.V."/>
            <person name="Lynch M."/>
            <person name="Boore J.L."/>
        </authorList>
    </citation>
    <scope>NUCLEOTIDE SEQUENCE [LARGE SCALE GENOMIC DNA]</scope>
</reference>
<dbReference type="SMART" id="SM00804">
    <property type="entry name" value="TAP_C"/>
    <property type="match status" value="6"/>
</dbReference>
<dbReference type="HOGENOM" id="CLU_266991_0_0_1"/>
<dbReference type="eggNOG" id="KOG1801">
    <property type="taxonomic scope" value="Eukaryota"/>
</dbReference>
<dbReference type="InterPro" id="IPR030217">
    <property type="entry name" value="NXF_fam"/>
</dbReference>
<feature type="region of interest" description="Disordered" evidence="8">
    <location>
        <begin position="124"/>
        <end position="202"/>
    </location>
</feature>
<evidence type="ECO:0000256" key="1">
    <source>
        <dbReference type="ARBA" id="ARBA00004123"/>
    </source>
</evidence>
<dbReference type="SUPFAM" id="SSF46934">
    <property type="entry name" value="UBA-like"/>
    <property type="match status" value="6"/>
</dbReference>
<keyword evidence="7" id="KW-0539">Nucleus</keyword>
<dbReference type="InParanoid" id="E9FRA5"/>
<feature type="domain" description="TAP-C" evidence="9">
    <location>
        <begin position="1113"/>
        <end position="1167"/>
    </location>
</feature>
<dbReference type="GO" id="GO:0001147">
    <property type="term" value="F:transcription termination site sequence-specific DNA binding"/>
    <property type="evidence" value="ECO:0000318"/>
    <property type="project" value="GO_Central"/>
</dbReference>
<evidence type="ECO:0000256" key="7">
    <source>
        <dbReference type="ARBA" id="ARBA00023242"/>
    </source>
</evidence>
<dbReference type="InterPro" id="IPR041677">
    <property type="entry name" value="DNA2/NAM7_AAA_11"/>
</dbReference>
<evidence type="ECO:0000256" key="3">
    <source>
        <dbReference type="ARBA" id="ARBA00022448"/>
    </source>
</evidence>
<dbReference type="PANTHER" id="PTHR10662:SF22">
    <property type="entry name" value="NUCLEAR RNA EXPORT FACTOR 1"/>
    <property type="match status" value="1"/>
</dbReference>
<dbReference type="SUPFAM" id="SSF52540">
    <property type="entry name" value="P-loop containing nucleoside triphosphate hydrolases"/>
    <property type="match status" value="1"/>
</dbReference>
<dbReference type="Proteomes" id="UP000000305">
    <property type="component" value="Unassembled WGS sequence"/>
</dbReference>
<keyword evidence="11" id="KW-1185">Reference proteome</keyword>
<evidence type="ECO:0000259" key="9">
    <source>
        <dbReference type="PROSITE" id="PS51281"/>
    </source>
</evidence>
<feature type="domain" description="TAP-C" evidence="9">
    <location>
        <begin position="885"/>
        <end position="940"/>
    </location>
</feature>
<keyword evidence="6" id="KW-0509">mRNA transport</keyword>
<dbReference type="InterPro" id="IPR027417">
    <property type="entry name" value="P-loop_NTPase"/>
</dbReference>
<feature type="domain" description="TAP-C" evidence="9">
    <location>
        <begin position="828"/>
        <end position="883"/>
    </location>
</feature>
<evidence type="ECO:0000256" key="5">
    <source>
        <dbReference type="ARBA" id="ARBA00022737"/>
    </source>
</evidence>
<accession>E9FRA5</accession>
<name>E9FRA5_DAPPU</name>
<dbReference type="GO" id="GO:0004386">
    <property type="term" value="F:helicase activity"/>
    <property type="evidence" value="ECO:0007669"/>
    <property type="project" value="InterPro"/>
</dbReference>
<comment type="subcellular location">
    <subcellularLocation>
        <location evidence="1">Nucleus</location>
    </subcellularLocation>
</comment>
<keyword evidence="5" id="KW-0677">Repeat</keyword>
<evidence type="ECO:0000313" key="10">
    <source>
        <dbReference type="EMBL" id="EFX90129.1"/>
    </source>
</evidence>
<dbReference type="FunFam" id="1.10.8.10:FF:000018">
    <property type="entry name" value="Nuclear RNA export factor 1"/>
    <property type="match status" value="6"/>
</dbReference>
<feature type="domain" description="TAP-C" evidence="9">
    <location>
        <begin position="1056"/>
        <end position="1111"/>
    </location>
</feature>
<dbReference type="EMBL" id="GL732523">
    <property type="protein sequence ID" value="EFX90129.1"/>
    <property type="molecule type" value="Genomic_DNA"/>
</dbReference>
<gene>
    <name evidence="10" type="ORF">DAPPUDRAFT_232609</name>
</gene>
<organism evidence="10 11">
    <name type="scientific">Daphnia pulex</name>
    <name type="common">Water flea</name>
    <dbReference type="NCBI Taxonomy" id="6669"/>
    <lineage>
        <taxon>Eukaryota</taxon>
        <taxon>Metazoa</taxon>
        <taxon>Ecdysozoa</taxon>
        <taxon>Arthropoda</taxon>
        <taxon>Crustacea</taxon>
        <taxon>Branchiopoda</taxon>
        <taxon>Diplostraca</taxon>
        <taxon>Cladocera</taxon>
        <taxon>Anomopoda</taxon>
        <taxon>Daphniidae</taxon>
        <taxon>Daphnia</taxon>
    </lineage>
</organism>
<dbReference type="AlphaFoldDB" id="E9FRA5"/>
<dbReference type="PhylomeDB" id="E9FRA5"/>
<proteinExistence type="inferred from homology"/>
<dbReference type="Gene3D" id="1.10.8.10">
    <property type="entry name" value="DNA helicase RuvA subunit, C-terminal domain"/>
    <property type="match status" value="6"/>
</dbReference>
<dbReference type="eggNOG" id="KOG3763">
    <property type="taxonomic scope" value="Eukaryota"/>
</dbReference>
<evidence type="ECO:0000256" key="4">
    <source>
        <dbReference type="ARBA" id="ARBA00022614"/>
    </source>
</evidence>
<dbReference type="Pfam" id="PF13086">
    <property type="entry name" value="AAA_11"/>
    <property type="match status" value="1"/>
</dbReference>
<dbReference type="GO" id="GO:0003723">
    <property type="term" value="F:RNA binding"/>
    <property type="evidence" value="ECO:0000318"/>
    <property type="project" value="GO_Central"/>
</dbReference>
<dbReference type="GO" id="GO:0006369">
    <property type="term" value="P:termination of RNA polymerase II transcription"/>
    <property type="evidence" value="ECO:0000318"/>
    <property type="project" value="GO_Central"/>
</dbReference>
<dbReference type="InterPro" id="IPR005637">
    <property type="entry name" value="TAP_C_dom"/>
</dbReference>
<dbReference type="InterPro" id="IPR009060">
    <property type="entry name" value="UBA-like_sf"/>
</dbReference>
<evidence type="ECO:0000256" key="8">
    <source>
        <dbReference type="SAM" id="MobiDB-lite"/>
    </source>
</evidence>
<keyword evidence="3" id="KW-0813">Transport</keyword>
<comment type="similarity">
    <text evidence="2">Belongs to the NXF family.</text>
</comment>
<dbReference type="STRING" id="6669.E9FRA5"/>
<dbReference type="KEGG" id="dpx:DAPPUDRAFT_232609"/>
<feature type="domain" description="TAP-C" evidence="9">
    <location>
        <begin position="999"/>
        <end position="1054"/>
    </location>
</feature>
<feature type="compositionally biased region" description="Polar residues" evidence="8">
    <location>
        <begin position="124"/>
        <end position="144"/>
    </location>
</feature>
<evidence type="ECO:0000256" key="6">
    <source>
        <dbReference type="ARBA" id="ARBA00022816"/>
    </source>
</evidence>
<dbReference type="Gene3D" id="3.40.50.300">
    <property type="entry name" value="P-loop containing nucleotide triphosphate hydrolases"/>
    <property type="match status" value="2"/>
</dbReference>
<protein>
    <recommendedName>
        <fullName evidence="9">TAP-C domain-containing protein</fullName>
    </recommendedName>
</protein>
<evidence type="ECO:0000256" key="2">
    <source>
        <dbReference type="ARBA" id="ARBA00009285"/>
    </source>
</evidence>
<feature type="domain" description="TAP-C" evidence="9">
    <location>
        <begin position="942"/>
        <end position="997"/>
    </location>
</feature>
<evidence type="ECO:0000313" key="11">
    <source>
        <dbReference type="Proteomes" id="UP000000305"/>
    </source>
</evidence>
<sequence>MEDSDWYIERLGNQISTIHLNILLGTREKSTNGVYHGIGKHQKRIPANTRTILREGDVFSLGAMEATEQDAFVFIVLKNSEDDNKVCLNYGDLAVVEAPCVSAAQSLCDPLEESLIMTTSEKYSTASNSQQLNPTTPISNQMTGQKRKYGIDSFRDDLSKKSRCDSSVDSVNEANKKEKDRPPSVTHSFKKSLVRDKDETSPLPVHDLINEKETENKHKLPPLLDSLRRESYCVLPERSLLPVQSSYASVESYCSTFTPLMLEELWATICNDVGTREPEVFTTLIHPKPEFCDGFAFLRCETLSPMMISNMDLVALDVHISPHEPHVKIFAVAERVDIKHYWKSDQIDSRLLNTVVKQFILNAELARSPLCEVILRPSDCEDAFQLDAVDLDESQAVLNPVQHEVVESFSQTIVFASENQPKVALLHGPPGTGKSRVIVELISRMISLYHEKTDRRPRQTTTDIPRILVCAPSNNAIDEIVNRLQIARDSKIGYDIIRIGVKASMHPDVQNISLDKLTENIQHADAATRISPESSKLETLSEELKSLRQEMDNLITLLRTPSKASLMGLLDEAEKEMHGSRLEQINDQIEVVNRSYNESLETHFQYFNSKKMRPGIRKHLLSHAQIICSTLNSCRSREMEELFLEHQGSSPFLCCILDEASQCTEPESLTPLAFGITRALRGENKDGVIMLTTQYRMASSICEWPSRVLNVVDGQELREEQSFINQQEAAVVARIVRASSQAEENLVGGIGFITSLSRINVSVTRAQEVLVICGHFPTLQRDGTWRDLISDASSRNVAHDVSRHSSIEDLRSVLMRAAANESTIVNQVVHQQMVASFSQQSGMDLNWSLKCLMDNGWVYDSAAYRFNLLKRTFKIPQEAFMNPELQQQQMIATFSEQSGMDSRWSFKCLEDCGWDYDRAAYVFTELKGTFKIPLAAFIDPEQQKQQMVVSFSQQSGMDTNWSLKCLMDNGWVYDSAAYRFNLLKRTFKIPQEAFMNPELQQQQMIATFSEQSGMDSRWSFKCLEDCGWDYDRAAYVFTELKGTFKIPLAAFIDPEQQKQQMVVSFSQQSGMDTNWSLKCLMDNGWVYDSAAYRFNLLKRTFKIPQEAFMKPELQQQQMIATFSEQSGMDSRWSFKCLEDCGWDYDRAENVFIVLKAAGKIPQEAFVK</sequence>
<dbReference type="OrthoDB" id="2285229at2759"/>
<dbReference type="Pfam" id="PF03943">
    <property type="entry name" value="TAP_C"/>
    <property type="match status" value="6"/>
</dbReference>
<dbReference type="PANTHER" id="PTHR10662">
    <property type="entry name" value="NUCLEAR RNA EXPORT FACTOR"/>
    <property type="match status" value="1"/>
</dbReference>
<dbReference type="PROSITE" id="PS51281">
    <property type="entry name" value="TAP_C"/>
    <property type="match status" value="6"/>
</dbReference>